<evidence type="ECO:0000256" key="2">
    <source>
        <dbReference type="SAM" id="Phobius"/>
    </source>
</evidence>
<dbReference type="Proteomes" id="UP000198956">
    <property type="component" value="Unassembled WGS sequence"/>
</dbReference>
<evidence type="ECO:0000313" key="3">
    <source>
        <dbReference type="EMBL" id="SDH77627.1"/>
    </source>
</evidence>
<evidence type="ECO:0000256" key="1">
    <source>
        <dbReference type="SAM" id="Coils"/>
    </source>
</evidence>
<organism evidence="3 4">
    <name type="scientific">Aneurinibacillus thermoaerophilus</name>
    <dbReference type="NCBI Taxonomy" id="143495"/>
    <lineage>
        <taxon>Bacteria</taxon>
        <taxon>Bacillati</taxon>
        <taxon>Bacillota</taxon>
        <taxon>Bacilli</taxon>
        <taxon>Bacillales</taxon>
        <taxon>Paenibacillaceae</taxon>
        <taxon>Aneurinibacillus group</taxon>
        <taxon>Aneurinibacillus</taxon>
    </lineage>
</organism>
<proteinExistence type="predicted"/>
<keyword evidence="1" id="KW-0175">Coiled coil</keyword>
<keyword evidence="2" id="KW-0472">Membrane</keyword>
<name>A0A1G8F6A0_ANETH</name>
<dbReference type="EMBL" id="FNDE01000057">
    <property type="protein sequence ID" value="SDH77627.1"/>
    <property type="molecule type" value="Genomic_DNA"/>
</dbReference>
<feature type="coiled-coil region" evidence="1">
    <location>
        <begin position="652"/>
        <end position="679"/>
    </location>
</feature>
<keyword evidence="2" id="KW-1133">Transmembrane helix</keyword>
<feature type="transmembrane region" description="Helical" evidence="2">
    <location>
        <begin position="60"/>
        <end position="79"/>
    </location>
</feature>
<feature type="coiled-coil region" evidence="1">
    <location>
        <begin position="1219"/>
        <end position="1360"/>
    </location>
</feature>
<feature type="coiled-coil region" evidence="1">
    <location>
        <begin position="1101"/>
        <end position="1187"/>
    </location>
</feature>
<sequence length="1522" mass="169927">MGDAEAGVEAMAKAWRNFANVIEQLFDALGPTIEAIGNKLTGMTAAATEFLRNNPGFATFVSHILAGGAALTVFVGLLAPLAYGLLFSKDAFLALGLAMKGMQAGAMAVLPPRVVQMTKSFDMFKKAIAGLPKMLAGLGPALATAFRAAPLALAKFVADFVKLNPMLTAFSLLATVIIDNWDRVGPVLSQIWKDVLLAFKPVVQAFQDANGSVWPAVQNALESISRIAGTVLVDALKTIEPLIRAIALAINGDLKGAASAFGDFASSFQSVGSLIGGVAIAWGVYKTAVVGATMVQSAFATAQGIALTSTTLLTTGLTRATGALTALRFAFISNPIGLAITGLSLAAGAATLFANKTEEVKEVTLEQVDALNKQRGALENTIKEYESLRSSIKLSEPELLRYMDLQKQIAHETNPERQAVLKKELDELAKKSGVSVEHLQNFFKANSDLIRQAPETAQAISAEGEALAKSADAAKNLVAELAKKSQLELETQKANVDAQMTQNLEKYAQTVQRIKTLEQERVQQKELIKQLENQVTQAEMNYQKVKQDGNFFEKRAAEERLNNLKGTLALERNTLVLKSQQQLEAQKELANLDQVFQKTKQIYQALIQRQAQQAGINASVGKEVDAIDAVLKKHMQTRAELLAKQKAGKDWNAEQQKTLEKTDAEIKKLLETKVAIQNLQAEQTKVGKKIDEATGKATEMNKELGKKIEKPVDGKQIDDGKKKANELNKELQKPATKQVNVQVNDSPIKRLMDWLKTPFTKTINLVQSVTKQIKEIKLPSIFGGNNNPPKRHSGGTVHELPKFHSGGSPALMGTPPKSNEVDVRLLRNEMVLTKEQQANLFNMIRTFKGVVAKRVASAKAVVEGANKIIAQAAQKLAAPKEEAVISQTLAEIKKNAAVASKGGSKQQQRTTDNKAFAEAMKTAQFKFDKGVLNAQQYITVLREIDKQYAKLPEHHRQVSEKISKTQENLTKIVSEQAKKQFESSKKWIDEKKYYNQLSLEQELAAWERVAARLQKGTEERIEAEREIYRVKQEMERASFENSKRWIEEKKYYNELSLEEELAAWERVQKRYKLGTAERKEADREVYRVRVELATKAIEEEYKQTIEAIDRATKTVQEAAERQKEAIEQRRDAALNALKREEQAELDSIDRRQKAYERSHQERIKMLDDETNAAIKRLQAEIDAIDRQGRDQEYAYKDADRQKELAELRKQYDKYKVSASAKGQKKAADLLKQIEEIQTEIERDEQARRREQQKAALQEQINNIKEAAEQKKEQWQLEFERQREQFELEKQQRQAYYQQREQDLKASFDEELRMLEESTKQQLAQLEQQKVDAERTRDQMLEDAKRKAREMLNTVEQNQNQIVSTLQSKNREYYQSGQTLGNMFAYGLESAFDRVKQAANKIASAVQGPLKLNSPAKEGPLSTLDKWWNAFSDTLLEGLDTKAINAAMNAMVNPNLSFASLGAVGAKVVASSASTKQEFYFERMFEGANFVIRDEQDIRALGREIGSTILNGAQSSSRARGRK</sequence>
<gene>
    <name evidence="3" type="ORF">SAMN04489735_10579</name>
</gene>
<feature type="coiled-coil region" evidence="1">
    <location>
        <begin position="507"/>
        <end position="574"/>
    </location>
</feature>
<evidence type="ECO:0000313" key="4">
    <source>
        <dbReference type="Proteomes" id="UP000198956"/>
    </source>
</evidence>
<protein>
    <submittedName>
        <fullName evidence="3">Chromosome segregation ATPase</fullName>
    </submittedName>
</protein>
<reference evidence="3 4" key="1">
    <citation type="submission" date="2016-10" db="EMBL/GenBank/DDBJ databases">
        <authorList>
            <person name="de Groot N.N."/>
        </authorList>
    </citation>
    <scope>NUCLEOTIDE SEQUENCE [LARGE SCALE GENOMIC DNA]</scope>
    <source>
        <strain evidence="3 4">L 420-91</strain>
    </source>
</reference>
<feature type="coiled-coil region" evidence="1">
    <location>
        <begin position="354"/>
        <end position="388"/>
    </location>
</feature>
<feature type="transmembrane region" description="Helical" evidence="2">
    <location>
        <begin position="91"/>
        <end position="110"/>
    </location>
</feature>
<keyword evidence="2" id="KW-0812">Transmembrane</keyword>
<accession>A0A1G8F6A0</accession>